<reference evidence="2" key="1">
    <citation type="journal article" date="2014" name="Science">
        <title>The coffee genome provides insight into the convergent evolution of caffeine biosynthesis.</title>
        <authorList>
            <person name="Denoeud F."/>
            <person name="Carretero-Paulet L."/>
            <person name="Dereeper A."/>
            <person name="Droc G."/>
            <person name="Guyot R."/>
            <person name="Pietrella M."/>
            <person name="Zheng C."/>
            <person name="Alberti A."/>
            <person name="Anthony F."/>
            <person name="Aprea G."/>
            <person name="Aury J.M."/>
            <person name="Bento P."/>
            <person name="Bernard M."/>
            <person name="Bocs S."/>
            <person name="Campa C."/>
            <person name="Cenci A."/>
            <person name="Combes M.C."/>
            <person name="Crouzillat D."/>
            <person name="Da Silva C."/>
            <person name="Daddiego L."/>
            <person name="De Bellis F."/>
            <person name="Dussert S."/>
            <person name="Garsmeur O."/>
            <person name="Gayraud T."/>
            <person name="Guignon V."/>
            <person name="Jahn K."/>
            <person name="Jamilloux V."/>
            <person name="Joet T."/>
            <person name="Labadie K."/>
            <person name="Lan T."/>
            <person name="Leclercq J."/>
            <person name="Lepelley M."/>
            <person name="Leroy T."/>
            <person name="Li L.T."/>
            <person name="Librado P."/>
            <person name="Lopez L."/>
            <person name="Munoz A."/>
            <person name="Noel B."/>
            <person name="Pallavicini A."/>
            <person name="Perrotta G."/>
            <person name="Poncet V."/>
            <person name="Pot D."/>
            <person name="Priyono X."/>
            <person name="Rigoreau M."/>
            <person name="Rouard M."/>
            <person name="Rozas J."/>
            <person name="Tranchant-Dubreuil C."/>
            <person name="VanBuren R."/>
            <person name="Zhang Q."/>
            <person name="Andrade A.C."/>
            <person name="Argout X."/>
            <person name="Bertrand B."/>
            <person name="de Kochko A."/>
            <person name="Graziosi G."/>
            <person name="Henry R.J."/>
            <person name="Jayarama X."/>
            <person name="Ming R."/>
            <person name="Nagai C."/>
            <person name="Rounsley S."/>
            <person name="Sankoff D."/>
            <person name="Giuliano G."/>
            <person name="Albert V.A."/>
            <person name="Wincker P."/>
            <person name="Lashermes P."/>
        </authorList>
    </citation>
    <scope>NUCLEOTIDE SEQUENCE [LARGE SCALE GENOMIC DNA]</scope>
    <source>
        <strain evidence="2">cv. DH200-94</strain>
    </source>
</reference>
<evidence type="ECO:0000313" key="1">
    <source>
        <dbReference type="EMBL" id="CDO99975.1"/>
    </source>
</evidence>
<proteinExistence type="predicted"/>
<dbReference type="AlphaFoldDB" id="A0A068TUJ0"/>
<evidence type="ECO:0000313" key="2">
    <source>
        <dbReference type="Proteomes" id="UP000295252"/>
    </source>
</evidence>
<dbReference type="InParanoid" id="A0A068TUJ0"/>
<organism evidence="1 2">
    <name type="scientific">Coffea canephora</name>
    <name type="common">Robusta coffee</name>
    <dbReference type="NCBI Taxonomy" id="49390"/>
    <lineage>
        <taxon>Eukaryota</taxon>
        <taxon>Viridiplantae</taxon>
        <taxon>Streptophyta</taxon>
        <taxon>Embryophyta</taxon>
        <taxon>Tracheophyta</taxon>
        <taxon>Spermatophyta</taxon>
        <taxon>Magnoliopsida</taxon>
        <taxon>eudicotyledons</taxon>
        <taxon>Gunneridae</taxon>
        <taxon>Pentapetalae</taxon>
        <taxon>asterids</taxon>
        <taxon>lamiids</taxon>
        <taxon>Gentianales</taxon>
        <taxon>Rubiaceae</taxon>
        <taxon>Ixoroideae</taxon>
        <taxon>Gardenieae complex</taxon>
        <taxon>Bertiereae - Coffeeae clade</taxon>
        <taxon>Coffeeae</taxon>
        <taxon>Coffea</taxon>
    </lineage>
</organism>
<dbReference type="EMBL" id="HG739088">
    <property type="protein sequence ID" value="CDO99975.1"/>
    <property type="molecule type" value="Genomic_DNA"/>
</dbReference>
<protein>
    <submittedName>
        <fullName evidence="1">Uncharacterized protein</fullName>
    </submittedName>
</protein>
<accession>A0A068TUJ0</accession>
<keyword evidence="2" id="KW-1185">Reference proteome</keyword>
<sequence>METSNLTIFLTTVSPVSYSQSSSLSWSSYSSLGGLTTKTTVPKLSLTPISFNSNPLSTFNPSSTLPFPPPTTK</sequence>
<dbReference type="Proteomes" id="UP000295252">
    <property type="component" value="Chromosome IV"/>
</dbReference>
<name>A0A068TUJ0_COFCA</name>
<dbReference type="Gramene" id="CDO99975">
    <property type="protein sequence ID" value="CDO99975"/>
    <property type="gene ID" value="GSCOC_T00029712001"/>
</dbReference>
<gene>
    <name evidence="1" type="ORF">GSCOC_T00029712001</name>
</gene>